<gene>
    <name evidence="3" type="ORF">AY586_15010</name>
</gene>
<dbReference type="EMBL" id="LSYU01000067">
    <property type="protein sequence ID" value="KXX64036.1"/>
    <property type="molecule type" value="Genomic_DNA"/>
</dbReference>
<dbReference type="SUPFAM" id="SSF47413">
    <property type="entry name" value="lambda repressor-like DNA-binding domains"/>
    <property type="match status" value="1"/>
</dbReference>
<evidence type="ECO:0000313" key="4">
    <source>
        <dbReference type="Proteomes" id="UP000075766"/>
    </source>
</evidence>
<organism evidence="3 4">
    <name type="scientific">Marichromatium gracile</name>
    <name type="common">Chromatium gracile</name>
    <dbReference type="NCBI Taxonomy" id="1048"/>
    <lineage>
        <taxon>Bacteria</taxon>
        <taxon>Pseudomonadati</taxon>
        <taxon>Pseudomonadota</taxon>
        <taxon>Gammaproteobacteria</taxon>
        <taxon>Chromatiales</taxon>
        <taxon>Chromatiaceae</taxon>
        <taxon>Marichromatium</taxon>
    </lineage>
</organism>
<name>A0ABR5VFD0_MARGR</name>
<feature type="compositionally biased region" description="Basic residues" evidence="1">
    <location>
        <begin position="80"/>
        <end position="93"/>
    </location>
</feature>
<comment type="caution">
    <text evidence="3">The sequence shown here is derived from an EMBL/GenBank/DDBJ whole genome shotgun (WGS) entry which is preliminary data.</text>
</comment>
<feature type="region of interest" description="Disordered" evidence="1">
    <location>
        <begin position="62"/>
        <end position="93"/>
    </location>
</feature>
<evidence type="ECO:0000313" key="3">
    <source>
        <dbReference type="EMBL" id="KXX64036.1"/>
    </source>
</evidence>
<dbReference type="Gene3D" id="1.10.260.40">
    <property type="entry name" value="lambda repressor-like DNA-binding domains"/>
    <property type="match status" value="1"/>
</dbReference>
<sequence length="93" mass="9887">MITKTALIAALGSPAAVAAEAGCSRQAVAQWGEVVPLRSAVRIAARGRWSLHQLRPDLFPAATPPAIAREASMTPQPTRPRPHHSPVPARGRR</sequence>
<feature type="chain" id="PRO_5047090899" description="YdaS antitoxin of YdaST toxin-antitoxin system" evidence="2">
    <location>
        <begin position="19"/>
        <end position="93"/>
    </location>
</feature>
<dbReference type="RefSeq" id="WP_062276265.1">
    <property type="nucleotide sequence ID" value="NZ_LSYU01000067.1"/>
</dbReference>
<dbReference type="Pfam" id="PF14549">
    <property type="entry name" value="P22_Cro"/>
    <property type="match status" value="1"/>
</dbReference>
<keyword evidence="4" id="KW-1185">Reference proteome</keyword>
<protein>
    <recommendedName>
        <fullName evidence="5">YdaS antitoxin of YdaST toxin-antitoxin system</fullName>
    </recommendedName>
</protein>
<dbReference type="Proteomes" id="UP000075766">
    <property type="component" value="Unassembled WGS sequence"/>
</dbReference>
<dbReference type="InterPro" id="IPR010982">
    <property type="entry name" value="Lambda_DNA-bd_dom_sf"/>
</dbReference>
<keyword evidence="2" id="KW-0732">Signal</keyword>
<evidence type="ECO:0000256" key="2">
    <source>
        <dbReference type="SAM" id="SignalP"/>
    </source>
</evidence>
<proteinExistence type="predicted"/>
<reference evidence="3 4" key="1">
    <citation type="submission" date="2016-02" db="EMBL/GenBank/DDBJ databases">
        <title>Genome sequence of Marichromatium gracile YL-28, a purple sulfur bacterium.</title>
        <authorList>
            <person name="Zhao C."/>
            <person name="Hong X."/>
            <person name="Chen S."/>
            <person name="Yang S."/>
        </authorList>
    </citation>
    <scope>NUCLEOTIDE SEQUENCE [LARGE SCALE GENOMIC DNA]</scope>
    <source>
        <strain evidence="3 4">YL28</strain>
    </source>
</reference>
<feature type="signal peptide" evidence="2">
    <location>
        <begin position="1"/>
        <end position="18"/>
    </location>
</feature>
<accession>A0ABR5VFD0</accession>
<evidence type="ECO:0000256" key="1">
    <source>
        <dbReference type="SAM" id="MobiDB-lite"/>
    </source>
</evidence>
<evidence type="ECO:0008006" key="5">
    <source>
        <dbReference type="Google" id="ProtNLM"/>
    </source>
</evidence>